<dbReference type="Pfam" id="PF14310">
    <property type="entry name" value="Fn3-like"/>
    <property type="match status" value="1"/>
</dbReference>
<dbReference type="Proteomes" id="UP000585665">
    <property type="component" value="Unassembled WGS sequence"/>
</dbReference>
<proteinExistence type="inferred from homology"/>
<dbReference type="InterPro" id="IPR026891">
    <property type="entry name" value="Fn3-like"/>
</dbReference>
<dbReference type="InterPro" id="IPR050288">
    <property type="entry name" value="Cellulose_deg_GH3"/>
</dbReference>
<evidence type="ECO:0000256" key="2">
    <source>
        <dbReference type="ARBA" id="ARBA00022801"/>
    </source>
</evidence>
<dbReference type="SMART" id="SM01217">
    <property type="entry name" value="Fn3_like"/>
    <property type="match status" value="1"/>
</dbReference>
<dbReference type="Gene3D" id="3.40.50.1700">
    <property type="entry name" value="Glycoside hydrolase family 3 C-terminal domain"/>
    <property type="match status" value="1"/>
</dbReference>
<dbReference type="InterPro" id="IPR017853">
    <property type="entry name" value="GH"/>
</dbReference>
<dbReference type="SUPFAM" id="SSF52279">
    <property type="entry name" value="Beta-D-glucan exohydrolase, C-terminal domain"/>
    <property type="match status" value="1"/>
</dbReference>
<protein>
    <submittedName>
        <fullName evidence="5">Glycoside hydrolase family 3 C-terminal domain-containing protein</fullName>
    </submittedName>
</protein>
<keyword evidence="3" id="KW-0732">Signal</keyword>
<name>A0A850P8D2_9PROT</name>
<dbReference type="GO" id="GO:0005975">
    <property type="term" value="P:carbohydrate metabolic process"/>
    <property type="evidence" value="ECO:0007669"/>
    <property type="project" value="InterPro"/>
</dbReference>
<feature type="chain" id="PRO_5032284403" evidence="3">
    <location>
        <begin position="24"/>
        <end position="735"/>
    </location>
</feature>
<evidence type="ECO:0000313" key="6">
    <source>
        <dbReference type="Proteomes" id="UP000585665"/>
    </source>
</evidence>
<comment type="similarity">
    <text evidence="1">Belongs to the glycosyl hydrolase 3 family.</text>
</comment>
<dbReference type="AlphaFoldDB" id="A0A850P8D2"/>
<evidence type="ECO:0000256" key="1">
    <source>
        <dbReference type="ARBA" id="ARBA00005336"/>
    </source>
</evidence>
<dbReference type="PANTHER" id="PTHR42715">
    <property type="entry name" value="BETA-GLUCOSIDASE"/>
    <property type="match status" value="1"/>
</dbReference>
<dbReference type="PANTHER" id="PTHR42715:SF10">
    <property type="entry name" value="BETA-GLUCOSIDASE"/>
    <property type="match status" value="1"/>
</dbReference>
<dbReference type="EMBL" id="JABXXR010000032">
    <property type="protein sequence ID" value="NVN40224.1"/>
    <property type="molecule type" value="Genomic_DNA"/>
</dbReference>
<dbReference type="GO" id="GO:0004553">
    <property type="term" value="F:hydrolase activity, hydrolyzing O-glycosyl compounds"/>
    <property type="evidence" value="ECO:0007669"/>
    <property type="project" value="InterPro"/>
</dbReference>
<evidence type="ECO:0000313" key="5">
    <source>
        <dbReference type="EMBL" id="NVN40224.1"/>
    </source>
</evidence>
<reference evidence="5 6" key="1">
    <citation type="submission" date="2020-06" db="EMBL/GenBank/DDBJ databases">
        <title>Description of novel acetic acid bacteria.</title>
        <authorList>
            <person name="Sombolestani A."/>
        </authorList>
    </citation>
    <scope>NUCLEOTIDE SEQUENCE [LARGE SCALE GENOMIC DNA]</scope>
    <source>
        <strain evidence="5 6">LMG 27010</strain>
    </source>
</reference>
<accession>A0A850P8D2</accession>
<keyword evidence="2 5" id="KW-0378">Hydrolase</keyword>
<dbReference type="Gene3D" id="2.60.40.10">
    <property type="entry name" value="Immunoglobulins"/>
    <property type="match status" value="1"/>
</dbReference>
<evidence type="ECO:0000259" key="4">
    <source>
        <dbReference type="SMART" id="SM01217"/>
    </source>
</evidence>
<dbReference type="Pfam" id="PF00933">
    <property type="entry name" value="Glyco_hydro_3"/>
    <property type="match status" value="1"/>
</dbReference>
<gene>
    <name evidence="5" type="ORF">HUK82_06540</name>
</gene>
<dbReference type="InterPro" id="IPR013783">
    <property type="entry name" value="Ig-like_fold"/>
</dbReference>
<dbReference type="RefSeq" id="WP_176613196.1">
    <property type="nucleotide sequence ID" value="NZ_JABXXR010000032.1"/>
</dbReference>
<dbReference type="InterPro" id="IPR036881">
    <property type="entry name" value="Glyco_hydro_3_C_sf"/>
</dbReference>
<sequence length="735" mass="79662">MRSNAIKYAFLSLPFSVSLLSIAGTPASAGAPVEAWKDHTRSPDARASALVSAMTTDEKLRLAQTANGTTAYGVVAPPEALQSAAYLAPNTRLSIPALIETNAGLGISRRYDTGAIALPSGESMAASWSMDTSREAGVMIGDEARRLGFNVLLAGGVNLTRDPRGGRNFEYAGEDPLLAGSIVGAMIDGIQSQHVLSTIKHFAVNDFETSRMLASSNIEEGALRESDLLAFEIGIEIGHPGSVMTSYNRLNDTYTSENSYLLTDTLKHDWKYPGFVMGDWGGTHSTTRAMMAGLDQESAGTAYDSRHFFGEPLKEAVRSKNIPTSRIDDVAHRVLRSMFAVGLFDNPIYRRPLDVSHDRAVALTVAEQGIVLLKNQDSILPLMSGQNVAVFGGHADLGVLEGGGSANVIPIGGNVAPDPGPRVWYGPKTYLPDPPVKWLRQFQEQNKGHVTYDDGADLRRVSDLAAHADVAIVFVTQWSHEGADAASMTLPDHQDALIEQVAHANPHTIVVLENNVIPEMPWLTNIAGLVEAWYPGSAGGEAIARIVDGDVNPSGHLPLTFPVDTSQLPRPEIPGAGFDDAISIQMKQDQNVFYTEGSDVGYRWMERQNLKPQFPFGFGLSYSDFGITQIHANGLQASATALNRSKKDGTTVVQFYVRPPHGTKRLVGWARIFLAGHTSRDVTINIPRRSIARFDTQRHAWRVDAGDYDVYAGLDSSDLPTHTMLHINTTAWLEP</sequence>
<keyword evidence="6" id="KW-1185">Reference proteome</keyword>
<feature type="domain" description="Fibronectin type III-like" evidence="4">
    <location>
        <begin position="651"/>
        <end position="716"/>
    </location>
</feature>
<dbReference type="Pfam" id="PF01915">
    <property type="entry name" value="Glyco_hydro_3_C"/>
    <property type="match status" value="1"/>
</dbReference>
<dbReference type="InterPro" id="IPR036962">
    <property type="entry name" value="Glyco_hydro_3_N_sf"/>
</dbReference>
<dbReference type="InterPro" id="IPR002772">
    <property type="entry name" value="Glyco_hydro_3_C"/>
</dbReference>
<dbReference type="InterPro" id="IPR001764">
    <property type="entry name" value="Glyco_hydro_3_N"/>
</dbReference>
<evidence type="ECO:0000256" key="3">
    <source>
        <dbReference type="SAM" id="SignalP"/>
    </source>
</evidence>
<dbReference type="PRINTS" id="PR00133">
    <property type="entry name" value="GLHYDRLASE3"/>
</dbReference>
<dbReference type="SUPFAM" id="SSF51445">
    <property type="entry name" value="(Trans)glycosidases"/>
    <property type="match status" value="1"/>
</dbReference>
<dbReference type="Gene3D" id="3.20.20.300">
    <property type="entry name" value="Glycoside hydrolase, family 3, N-terminal domain"/>
    <property type="match status" value="1"/>
</dbReference>
<organism evidence="5 6">
    <name type="scientific">Ameyamaea chiangmaiensis</name>
    <dbReference type="NCBI Taxonomy" id="442969"/>
    <lineage>
        <taxon>Bacteria</taxon>
        <taxon>Pseudomonadati</taxon>
        <taxon>Pseudomonadota</taxon>
        <taxon>Alphaproteobacteria</taxon>
        <taxon>Acetobacterales</taxon>
        <taxon>Acetobacteraceae</taxon>
        <taxon>Ameyamaea</taxon>
    </lineage>
</organism>
<feature type="signal peptide" evidence="3">
    <location>
        <begin position="1"/>
        <end position="23"/>
    </location>
</feature>
<comment type="caution">
    <text evidence="5">The sequence shown here is derived from an EMBL/GenBank/DDBJ whole genome shotgun (WGS) entry which is preliminary data.</text>
</comment>